<accession>A0ABV7FC38</accession>
<dbReference type="RefSeq" id="WP_390328758.1">
    <property type="nucleotide sequence ID" value="NZ_JBHRTP010000109.1"/>
</dbReference>
<proteinExistence type="predicted"/>
<dbReference type="EMBL" id="JBHRTP010000109">
    <property type="protein sequence ID" value="MFC3111297.1"/>
    <property type="molecule type" value="Genomic_DNA"/>
</dbReference>
<sequence>MTAENAQGGQSGALTPTICWRHYADNAVAPLRRKSGGTITPTI</sequence>
<keyword evidence="2" id="KW-1185">Reference proteome</keyword>
<evidence type="ECO:0000313" key="1">
    <source>
        <dbReference type="EMBL" id="MFC3111297.1"/>
    </source>
</evidence>
<gene>
    <name evidence="1" type="ORF">ACFOFO_25690</name>
</gene>
<comment type="caution">
    <text evidence="1">The sequence shown here is derived from an EMBL/GenBank/DDBJ whole genome shotgun (WGS) entry which is preliminary data.</text>
</comment>
<evidence type="ECO:0000313" key="2">
    <source>
        <dbReference type="Proteomes" id="UP001595530"/>
    </source>
</evidence>
<dbReference type="Proteomes" id="UP001595530">
    <property type="component" value="Unassembled WGS sequence"/>
</dbReference>
<protein>
    <submittedName>
        <fullName evidence="1">Uncharacterized protein</fullName>
    </submittedName>
</protein>
<reference evidence="2" key="1">
    <citation type="journal article" date="2019" name="Int. J. Syst. Evol. Microbiol.">
        <title>The Global Catalogue of Microorganisms (GCM) 10K type strain sequencing project: providing services to taxonomists for standard genome sequencing and annotation.</title>
        <authorList>
            <consortium name="The Broad Institute Genomics Platform"/>
            <consortium name="The Broad Institute Genome Sequencing Center for Infectious Disease"/>
            <person name="Wu L."/>
            <person name="Ma J."/>
        </authorList>
    </citation>
    <scope>NUCLEOTIDE SEQUENCE [LARGE SCALE GENOMIC DNA]</scope>
    <source>
        <strain evidence="2">KCTC 42986</strain>
    </source>
</reference>
<name>A0ABV7FC38_9BURK</name>
<organism evidence="1 2">
    <name type="scientific">Undibacterium arcticum</name>
    <dbReference type="NCBI Taxonomy" id="1762892"/>
    <lineage>
        <taxon>Bacteria</taxon>
        <taxon>Pseudomonadati</taxon>
        <taxon>Pseudomonadota</taxon>
        <taxon>Betaproteobacteria</taxon>
        <taxon>Burkholderiales</taxon>
        <taxon>Oxalobacteraceae</taxon>
        <taxon>Undibacterium</taxon>
    </lineage>
</organism>